<organism evidence="5 6">
    <name type="scientific">Plectosphaerella plurivora</name>
    <dbReference type="NCBI Taxonomy" id="936078"/>
    <lineage>
        <taxon>Eukaryota</taxon>
        <taxon>Fungi</taxon>
        <taxon>Dikarya</taxon>
        <taxon>Ascomycota</taxon>
        <taxon>Pezizomycotina</taxon>
        <taxon>Sordariomycetes</taxon>
        <taxon>Hypocreomycetidae</taxon>
        <taxon>Glomerellales</taxon>
        <taxon>Plectosphaerellaceae</taxon>
        <taxon>Plectosphaerella</taxon>
    </lineage>
</organism>
<feature type="compositionally biased region" description="Polar residues" evidence="2">
    <location>
        <begin position="1"/>
        <end position="12"/>
    </location>
</feature>
<feature type="compositionally biased region" description="Low complexity" evidence="2">
    <location>
        <begin position="685"/>
        <end position="701"/>
    </location>
</feature>
<sequence length="956" mass="104201">MAQPSPSVQPNGVPSPAPVAEAVGTPETAHPAVPVKRKRDEDGETPVEDTEMKMDVDDDKPSLADLKDSPTLVRDYVTVITSYDTTPSILKRPLPEVESGDEPDAKRHKSANGTGPSTIADKAARDQYQLLDDLAADIVAAVDDRLGELRSKKNTDTQQQRDKSIAETKTFRDKALELFRRETSYPRRAADLQQKMVSQPAVIGDAASGNTVLSVYSNVGGGKQLFSSLLEPTDDGAVKPLPEAGLPPGVSLTQVLPTRHSDRTYTIGEVFGPPRVLPPLQHQSRTQSKGNVLKFIHPELAEKSKFRTNTYFSQKISVGHYLDYSKAAPVSPNRTNRHRARAESLAGRKPTAAELEVAELDTLFRSVFSSFAPTKDDSGAMVPANTAAKIYWQQTGYRAFDQMIDRDAIVDEPAVEPQVVELEELDEKLISHAIDNFDSSMVDPALSGILGEPKTAEEKEADDLLDEVNDLIETLASHQRIRNISLATQQNRYAGEPTGGDLLNTPIMPPSEEEVATYEALKAQLSLMVKMMPPFAVAKLNGEQLDELLVSTKIEVLTANSKGVLEDEAAVQARLRQQQNAAAASAARPPVSHRTPSSASYGNQYGANQYGTPSRQPMAQQNFYRPPGQTPQQQHNTMARPAATHGMQHQQHRPPPPQQYRPASNGYPTHLAAQMAKTQTPFGHQQVPQYNQQRPPQQYPYAGTPQHASPVARFQPTYAQGFQPPPQHHQQPQPGTPSHGNYNNGAAPLQPRTISPQVPYSPSPPMQQQQHGPHHPPRQGSYQQHPQAPPQHYQQQQHYQQPTHQPHQQMQQQQQYRPQQQNMPGTPVHHQQYPNGGPQGSPIPLQQQGVVPMVGDQSSRMLEQARARAAAQQNSAAFGKDLSQQGNVSGLAGIGLGGNFNAAQYAAQQARMSGGVGSPANASPRPPSTGPNGTPSMPPSMSPVPAAVQVQQQSHQ</sequence>
<dbReference type="Pfam" id="PF25289">
    <property type="entry name" value="DUF7877"/>
    <property type="match status" value="1"/>
</dbReference>
<feature type="region of interest" description="Disordered" evidence="2">
    <location>
        <begin position="907"/>
        <end position="956"/>
    </location>
</feature>
<feature type="region of interest" description="Disordered" evidence="2">
    <location>
        <begin position="1"/>
        <end position="69"/>
    </location>
</feature>
<feature type="region of interest" description="Disordered" evidence="2">
    <location>
        <begin position="84"/>
        <end position="120"/>
    </location>
</feature>
<evidence type="ECO:0000313" key="6">
    <source>
        <dbReference type="Proteomes" id="UP000770015"/>
    </source>
</evidence>
<proteinExistence type="predicted"/>
<evidence type="ECO:0000259" key="4">
    <source>
        <dbReference type="Pfam" id="PF25289"/>
    </source>
</evidence>
<feature type="region of interest" description="Disordered" evidence="2">
    <location>
        <begin position="580"/>
        <end position="666"/>
    </location>
</feature>
<feature type="domain" description="DUF7785" evidence="3">
    <location>
        <begin position="458"/>
        <end position="556"/>
    </location>
</feature>
<dbReference type="EMBL" id="JAGSXJ010000012">
    <property type="protein sequence ID" value="KAH6686865.1"/>
    <property type="molecule type" value="Genomic_DNA"/>
</dbReference>
<feature type="compositionally biased region" description="Low complexity" evidence="2">
    <location>
        <begin position="778"/>
        <end position="821"/>
    </location>
</feature>
<dbReference type="Pfam" id="PF25009">
    <property type="entry name" value="DUF7785"/>
    <property type="match status" value="1"/>
</dbReference>
<protein>
    <submittedName>
        <fullName evidence="5">Uncharacterized protein</fullName>
    </submittedName>
</protein>
<feature type="compositionally biased region" description="Polar residues" evidence="2">
    <location>
        <begin position="594"/>
        <end position="623"/>
    </location>
</feature>
<feature type="compositionally biased region" description="Basic and acidic residues" evidence="2">
    <location>
        <begin position="50"/>
        <end position="68"/>
    </location>
</feature>
<keyword evidence="6" id="KW-1185">Reference proteome</keyword>
<evidence type="ECO:0000256" key="1">
    <source>
        <dbReference type="SAM" id="Coils"/>
    </source>
</evidence>
<evidence type="ECO:0000259" key="3">
    <source>
        <dbReference type="Pfam" id="PF25009"/>
    </source>
</evidence>
<keyword evidence="1" id="KW-0175">Coiled coil</keyword>
<gene>
    <name evidence="5" type="ORF">F5X68DRAFT_261860</name>
</gene>
<feature type="coiled-coil region" evidence="1">
    <location>
        <begin position="454"/>
        <end position="481"/>
    </location>
</feature>
<evidence type="ECO:0000256" key="2">
    <source>
        <dbReference type="SAM" id="MobiDB-lite"/>
    </source>
</evidence>
<accession>A0A9P8VBF4</accession>
<dbReference type="AlphaFoldDB" id="A0A9P8VBF4"/>
<feature type="region of interest" description="Disordered" evidence="2">
    <location>
        <begin position="683"/>
        <end position="847"/>
    </location>
</feature>
<dbReference type="InterPro" id="IPR056687">
    <property type="entry name" value="DUF7785"/>
</dbReference>
<dbReference type="InterPro" id="IPR057199">
    <property type="entry name" value="DUF7877"/>
</dbReference>
<feature type="compositionally biased region" description="Low complexity" evidence="2">
    <location>
        <begin position="943"/>
        <end position="956"/>
    </location>
</feature>
<reference evidence="5" key="1">
    <citation type="journal article" date="2021" name="Nat. Commun.">
        <title>Genetic determinants of endophytism in the Arabidopsis root mycobiome.</title>
        <authorList>
            <person name="Mesny F."/>
            <person name="Miyauchi S."/>
            <person name="Thiergart T."/>
            <person name="Pickel B."/>
            <person name="Atanasova L."/>
            <person name="Karlsson M."/>
            <person name="Huettel B."/>
            <person name="Barry K.W."/>
            <person name="Haridas S."/>
            <person name="Chen C."/>
            <person name="Bauer D."/>
            <person name="Andreopoulos W."/>
            <person name="Pangilinan J."/>
            <person name="LaButti K."/>
            <person name="Riley R."/>
            <person name="Lipzen A."/>
            <person name="Clum A."/>
            <person name="Drula E."/>
            <person name="Henrissat B."/>
            <person name="Kohler A."/>
            <person name="Grigoriev I.V."/>
            <person name="Martin F.M."/>
            <person name="Hacquard S."/>
        </authorList>
    </citation>
    <scope>NUCLEOTIDE SEQUENCE</scope>
    <source>
        <strain evidence="5">MPI-SDFR-AT-0117</strain>
    </source>
</reference>
<evidence type="ECO:0000313" key="5">
    <source>
        <dbReference type="EMBL" id="KAH6686865.1"/>
    </source>
</evidence>
<dbReference type="Proteomes" id="UP000770015">
    <property type="component" value="Unassembled WGS sequence"/>
</dbReference>
<comment type="caution">
    <text evidence="5">The sequence shown here is derived from an EMBL/GenBank/DDBJ whole genome shotgun (WGS) entry which is preliminary data.</text>
</comment>
<name>A0A9P8VBF4_9PEZI</name>
<dbReference type="OrthoDB" id="5354458at2759"/>
<feature type="domain" description="DUF7877" evidence="4">
    <location>
        <begin position="70"/>
        <end position="178"/>
    </location>
</feature>